<feature type="domain" description="HTH araC/xylS-type" evidence="4">
    <location>
        <begin position="189"/>
        <end position="287"/>
    </location>
</feature>
<dbReference type="AlphaFoldDB" id="A0A4P6M5J8"/>
<dbReference type="InterPro" id="IPR018060">
    <property type="entry name" value="HTH_AraC"/>
</dbReference>
<dbReference type="SUPFAM" id="SSF51215">
    <property type="entry name" value="Regulatory protein AraC"/>
    <property type="match status" value="1"/>
</dbReference>
<evidence type="ECO:0000256" key="2">
    <source>
        <dbReference type="ARBA" id="ARBA00023125"/>
    </source>
</evidence>
<gene>
    <name evidence="5" type="primary">rclR_2</name>
    <name evidence="5" type="ORF">PMF13cell1_05416</name>
</gene>
<proteinExistence type="predicted"/>
<evidence type="ECO:0000313" key="5">
    <source>
        <dbReference type="EMBL" id="QBE99822.1"/>
    </source>
</evidence>
<evidence type="ECO:0000256" key="3">
    <source>
        <dbReference type="ARBA" id="ARBA00023163"/>
    </source>
</evidence>
<reference evidence="5 6" key="1">
    <citation type="submission" date="2019-01" db="EMBL/GenBank/DDBJ databases">
        <title>PMF-metabolizing Aryl O-demethylase.</title>
        <authorList>
            <person name="Kim M."/>
        </authorList>
    </citation>
    <scope>NUCLEOTIDE SEQUENCE [LARGE SCALE GENOMIC DNA]</scope>
    <source>
        <strain evidence="5 6">PMF1</strain>
    </source>
</reference>
<organism evidence="5 6">
    <name type="scientific">Blautia producta</name>
    <dbReference type="NCBI Taxonomy" id="33035"/>
    <lineage>
        <taxon>Bacteria</taxon>
        <taxon>Bacillati</taxon>
        <taxon>Bacillota</taxon>
        <taxon>Clostridia</taxon>
        <taxon>Lachnospirales</taxon>
        <taxon>Lachnospiraceae</taxon>
        <taxon>Blautia</taxon>
    </lineage>
</organism>
<dbReference type="InterPro" id="IPR018062">
    <property type="entry name" value="HTH_AraC-typ_CS"/>
</dbReference>
<keyword evidence="1" id="KW-0805">Transcription regulation</keyword>
<keyword evidence="2" id="KW-0238">DNA-binding</keyword>
<dbReference type="PANTHER" id="PTHR43280">
    <property type="entry name" value="ARAC-FAMILY TRANSCRIPTIONAL REGULATOR"/>
    <property type="match status" value="1"/>
</dbReference>
<dbReference type="RefSeq" id="WP_029467907.1">
    <property type="nucleotide sequence ID" value="NZ_CP035945.1"/>
</dbReference>
<name>A0A4P6M5J8_9FIRM</name>
<accession>A0A4P6M5J8</accession>
<dbReference type="PROSITE" id="PS01124">
    <property type="entry name" value="HTH_ARAC_FAMILY_2"/>
    <property type="match status" value="1"/>
</dbReference>
<dbReference type="KEGG" id="bpro:PMF13cell1_05416"/>
<dbReference type="InterPro" id="IPR009057">
    <property type="entry name" value="Homeodomain-like_sf"/>
</dbReference>
<dbReference type="Gene3D" id="1.10.10.60">
    <property type="entry name" value="Homeodomain-like"/>
    <property type="match status" value="2"/>
</dbReference>
<dbReference type="InterPro" id="IPR037923">
    <property type="entry name" value="HTH-like"/>
</dbReference>
<evidence type="ECO:0000259" key="4">
    <source>
        <dbReference type="PROSITE" id="PS01124"/>
    </source>
</evidence>
<dbReference type="EMBL" id="CP035945">
    <property type="protein sequence ID" value="QBE99822.1"/>
    <property type="molecule type" value="Genomic_DNA"/>
</dbReference>
<dbReference type="Gene3D" id="2.60.120.10">
    <property type="entry name" value="Jelly Rolls"/>
    <property type="match status" value="1"/>
</dbReference>
<evidence type="ECO:0000313" key="6">
    <source>
        <dbReference type="Proteomes" id="UP000289794"/>
    </source>
</evidence>
<dbReference type="GO" id="GO:0043565">
    <property type="term" value="F:sequence-specific DNA binding"/>
    <property type="evidence" value="ECO:0007669"/>
    <property type="project" value="InterPro"/>
</dbReference>
<dbReference type="Proteomes" id="UP000289794">
    <property type="component" value="Chromosome"/>
</dbReference>
<dbReference type="SMART" id="SM00342">
    <property type="entry name" value="HTH_ARAC"/>
    <property type="match status" value="1"/>
</dbReference>
<dbReference type="PROSITE" id="PS00041">
    <property type="entry name" value="HTH_ARAC_FAMILY_1"/>
    <property type="match status" value="1"/>
</dbReference>
<sequence>MGRKKKRYVEDHIFRIYPDYPLMVLDKIAWAKAGAEDPLHFHYYLEIGYCYEGQGTIISEGKEAAFCSGSISLVAPNLLHATRNENGMYNMWGYLFVDLEDFIKLFSFIDERMNLKICRQLFYGVQILDEGEYGQLTFLLKQIFKIAGEKRGTYKVQVMSLLCTFLFMLYDVLEQNHAVEEEAVSLPLLPAIDYIYDHYMEQIKVGELAGLCHFSESHFRKVFQKMKGLGPVDYINCIRVREACWMLQNTMEPIRMIGEKCGYLSISSFERNFKKRMGVLPAKWREERRLYRKKERGEYEIKKILVEERAGNKEENQI</sequence>
<protein>
    <submittedName>
        <fullName evidence="5">RCS-specific HTH-type transcriptional activator RclR</fullName>
    </submittedName>
</protein>
<dbReference type="InterPro" id="IPR014710">
    <property type="entry name" value="RmlC-like_jellyroll"/>
</dbReference>
<dbReference type="PANTHER" id="PTHR43280:SF28">
    <property type="entry name" value="HTH-TYPE TRANSCRIPTIONAL ACTIVATOR RHAS"/>
    <property type="match status" value="1"/>
</dbReference>
<evidence type="ECO:0000256" key="1">
    <source>
        <dbReference type="ARBA" id="ARBA00023015"/>
    </source>
</evidence>
<dbReference type="SUPFAM" id="SSF46689">
    <property type="entry name" value="Homeodomain-like"/>
    <property type="match status" value="2"/>
</dbReference>
<keyword evidence="3" id="KW-0804">Transcription</keyword>
<dbReference type="GO" id="GO:0003700">
    <property type="term" value="F:DNA-binding transcription factor activity"/>
    <property type="evidence" value="ECO:0007669"/>
    <property type="project" value="InterPro"/>
</dbReference>
<dbReference type="Pfam" id="PF12833">
    <property type="entry name" value="HTH_18"/>
    <property type="match status" value="1"/>
</dbReference>
<dbReference type="InterPro" id="IPR003313">
    <property type="entry name" value="AraC-bd"/>
</dbReference>
<dbReference type="Pfam" id="PF02311">
    <property type="entry name" value="AraC_binding"/>
    <property type="match status" value="1"/>
</dbReference>